<evidence type="ECO:0000259" key="3">
    <source>
        <dbReference type="Pfam" id="PF16201"/>
    </source>
</evidence>
<dbReference type="InterPro" id="IPR039844">
    <property type="entry name" value="URB1"/>
</dbReference>
<feature type="compositionally biased region" description="Low complexity" evidence="1">
    <location>
        <begin position="2121"/>
        <end position="2137"/>
    </location>
</feature>
<evidence type="ECO:0008006" key="6">
    <source>
        <dbReference type="Google" id="ProtNLM"/>
    </source>
</evidence>
<dbReference type="PANTHER" id="PTHR13500:SF0">
    <property type="entry name" value="NUCLEOLAR PRE-RIBOSOMAL-ASSOCIATED PROTEIN 1"/>
    <property type="match status" value="1"/>
</dbReference>
<feature type="domain" description="URB1 N-terminal" evidence="2">
    <location>
        <begin position="93"/>
        <end position="405"/>
    </location>
</feature>
<protein>
    <recommendedName>
        <fullName evidence="6">Nucleolar pre-ribosomal-associated protein 1 C-terminal domain-containing protein</fullName>
    </recommendedName>
</protein>
<dbReference type="OrthoDB" id="72892at2759"/>
<evidence type="ECO:0000313" key="5">
    <source>
        <dbReference type="Proteomes" id="UP000693981"/>
    </source>
</evidence>
<name>A0A8T1X9J2_9STRA</name>
<dbReference type="InterPro" id="IPR032436">
    <property type="entry name" value="URB1_C"/>
</dbReference>
<feature type="region of interest" description="Disordered" evidence="1">
    <location>
        <begin position="2118"/>
        <end position="2137"/>
    </location>
</feature>
<dbReference type="Pfam" id="PF11707">
    <property type="entry name" value="Npa1"/>
    <property type="match status" value="1"/>
</dbReference>
<comment type="caution">
    <text evidence="4">The sequence shown here is derived from an EMBL/GenBank/DDBJ whole genome shotgun (WGS) entry which is preliminary data.</text>
</comment>
<dbReference type="PANTHER" id="PTHR13500">
    <property type="entry name" value="NUCLEOLAR PRERIBOSOMAL-ASSOCIATED PROTEIN 1"/>
    <property type="match status" value="1"/>
</dbReference>
<dbReference type="GO" id="GO:0000463">
    <property type="term" value="P:maturation of LSU-rRNA from tricistronic rRNA transcript (SSU-rRNA, 5.8S rRNA, LSU-rRNA)"/>
    <property type="evidence" value="ECO:0007669"/>
    <property type="project" value="TreeGrafter"/>
</dbReference>
<evidence type="ECO:0000313" key="4">
    <source>
        <dbReference type="EMBL" id="KAG7400723.1"/>
    </source>
</evidence>
<dbReference type="GO" id="GO:0000466">
    <property type="term" value="P:maturation of 5.8S rRNA from tricistronic rRNA transcript (SSU-rRNA, 5.8S rRNA, LSU-rRNA)"/>
    <property type="evidence" value="ECO:0007669"/>
    <property type="project" value="TreeGrafter"/>
</dbReference>
<evidence type="ECO:0000259" key="2">
    <source>
        <dbReference type="Pfam" id="PF11707"/>
    </source>
</evidence>
<dbReference type="EMBL" id="JAGDFL010000024">
    <property type="protein sequence ID" value="KAG7400723.1"/>
    <property type="molecule type" value="Genomic_DNA"/>
</dbReference>
<dbReference type="Pfam" id="PF16201">
    <property type="entry name" value="NopRA1"/>
    <property type="match status" value="1"/>
</dbReference>
<feature type="region of interest" description="Disordered" evidence="1">
    <location>
        <begin position="801"/>
        <end position="824"/>
    </location>
</feature>
<proteinExistence type="predicted"/>
<evidence type="ECO:0000256" key="1">
    <source>
        <dbReference type="SAM" id="MobiDB-lite"/>
    </source>
</evidence>
<gene>
    <name evidence="4" type="ORF">PHYBOEH_004529</name>
</gene>
<dbReference type="Proteomes" id="UP000693981">
    <property type="component" value="Unassembled WGS sequence"/>
</dbReference>
<dbReference type="InterPro" id="IPR021714">
    <property type="entry name" value="URB1_N"/>
</dbReference>
<sequence length="2137" mass="235552">MATRQTAALRELLLAAERDRQPLDDYIRALSRSLLLPQLDRPQDDEEQQQDATEDAAAALRAKFLEIHPQGELLLRIWPEQHGAGTRWERRESFAVFLQVVGHLLQTQKQQNPSQAEGFALRVVRDKSALLEKMLSWSDKPLIEFRALELLGIVAGVSGVAARELVRLFNFQCPAFVKMATRRWKRAEVVDEETEAKEAPFQLRQAYVDLVLALMACPDKSVHRFATKEGGVAASLFKSMDGDSSEMLTDLFARLGALVLRNPEVEHKNKLVVYNGTCVHQLLALLQVEDENVRDTALDVLNALFFEDGALYVVPTQQALRLFLSKLTATSSSQGDEVTITSEQMYAVKVIRNAVVTVGVNELLHSTQAQTLVMTMLAKYPGLLPEYLTALALQLEPQPVFRWFCVASLVQKLLSCSLDAVSDGMPSSKNEDAFSLWCSSQSLAARLVAPGNFRKELSRGIQHGNNLIIYSSLGIMEATLQRYRRLAPTLSKAGIAGDVQAELRFLLPSPEALVSLLLKLCASKQRTVALIYVRALTVFRLYLECVPQAMREVKLDFTKTLAWRYLDNSGSGNVEDAIPTPMHSLIIGEIFRFLLALDIPRLRFLYTSGGDAGHSKLLQMLRLYISTPSNAVRELARQVLQRSLLASDIFGQDSQGQQRNQQHFCGRATEEITFWLESLREGGSNACAKFMEQVMGTVMADPLMYIALGGRVIADSSSSLSPMTVALVMFLNSYNQIDTTPQGSDLSAYRDDPTVVAFAVRILLALLPSSKHPQQIVKLIASSDLDVETANVHDRSAVKWEPEERVVSSSGVNGKKRKRPDHSDEGGLEFDSFLWLKAYCSALVTGGSALDDAATRKKKARATNNQWHHFSDPNTLTAALASVPPADFAACWTQIVNNASEIAESFVPVHHFLRSRADVDILSLLTFSPGVPSTQGKQKNIMQQDSTTEAFIKTLPAHIILTHFLYSLTSMDPKDQEPAIATVVSLIKRRMIERTLESAEAARMCEQLLFFFVSSSRLGFQDHGLKQLCELFLYLLTVVIISIDQQEDPFVVGVVSRIFYKLRAVAARVPSVLLCRLLRAVEIAALRVYSYNKADTTMTSLCDLDDLFQRAGVPVVAVLSSHVALNSSISVIDTLLLQSSSTVANTPAVVLIERVLASLGNCDVNIQRQSQYTSFMDYKRSKLLTRKLWRLLTSQGNSRQLSFFTTGFTVLGRLGGVNACTAAASVKNALVPLVVRSTCASKNKMHLGSCTTTLRAIVAAIRSGQGAEQAFPMEFEEQLLFHLRREKSEQVQCELVEAVYNVFTRITSLDLQRFMQELIPSCYKRVLLPCQGDQRAALALLWHIASDTVFGADTSAFAASAIVKKLVKMGLDEVMSSAQVLGLLLLSRGNAIDDSIAKKLLPILVQSGVHELKTMQKRGSDLPPRFEGIVLMAENTVTLLKSQDREDQLSTLKSVFPVYAEACEIVQASDPTELVLNSFVKLTAMLLRLVGSDVIALDYDFAAHLDVVVQHPCFPQCLCNVNGDSARLLTAHVLTRLTRITGNYTRTLLQSLLSAYSMSLSPFDRVLRNLFEDFVAYGSKEEELSLVSMGFRFGASSATLTSTATVHNDLIDDSAWVLGGGLEQSRVRATIEYFPLDREVSSGNDSTLLDDGELTVYQARYDVDRSVVADGENEAEAYDPAFLLPMLSHFISSSDLPDAGIVQQGLLGVALRATSSSSESIRSYAYGILAHLHESLQATTEATSDFKAGRQVHLLLDVFRQAVENPLEQVPSVVTVFFNDVLSVLARPTHVLYPQVNHFLLARPAMDLADVPMFYSLFNSRAPVTYRQERSWLLHTLRRGVRRDEDVALLIRRHVLPILLSFFTSELADTHTQPLITSILLAALRTPSGGVYLVTKAAMLEWLAAQFLRQGAVVTSRKDKMPILMRGASSALLLSLVALLEQILEDSVWDELDPTQQHAASLQAVNAFAALQAAIAGRCSNLKTDQTIKASVSRVALLVVQRAGAACSLLLLQQVMTVVQAKDLSTALDCAEVVASNVSSWLVQQRHAEAQKHRFSDWAAVLRQVAIILASCITTTAPSSAPQTLMNSSLDQQQRAKRALDQIKIVLNQVPSLKPLVMTPSASSEQSGSASYASTLL</sequence>
<dbReference type="GO" id="GO:0005730">
    <property type="term" value="C:nucleolus"/>
    <property type="evidence" value="ECO:0007669"/>
    <property type="project" value="TreeGrafter"/>
</dbReference>
<reference evidence="4" key="1">
    <citation type="submission" date="2021-02" db="EMBL/GenBank/DDBJ databases">
        <authorList>
            <person name="Palmer J.M."/>
        </authorList>
    </citation>
    <scope>NUCLEOTIDE SEQUENCE</scope>
    <source>
        <strain evidence="4">SCRP23</strain>
    </source>
</reference>
<keyword evidence="5" id="KW-1185">Reference proteome</keyword>
<accession>A0A8T1X9J2</accession>
<feature type="domain" description="URB1 C-terminal" evidence="3">
    <location>
        <begin position="1707"/>
        <end position="1902"/>
    </location>
</feature>
<organism evidence="4 5">
    <name type="scientific">Phytophthora boehmeriae</name>
    <dbReference type="NCBI Taxonomy" id="109152"/>
    <lineage>
        <taxon>Eukaryota</taxon>
        <taxon>Sar</taxon>
        <taxon>Stramenopiles</taxon>
        <taxon>Oomycota</taxon>
        <taxon>Peronosporomycetes</taxon>
        <taxon>Peronosporales</taxon>
        <taxon>Peronosporaceae</taxon>
        <taxon>Phytophthora</taxon>
    </lineage>
</organism>